<evidence type="ECO:0000313" key="1">
    <source>
        <dbReference type="EMBL" id="CAH1232507.1"/>
    </source>
</evidence>
<name>A0ABN8HAW9_9BACL</name>
<proteinExistence type="predicted"/>
<organism evidence="1 2">
    <name type="scientific">Paenibacillus allorhizoplanae</name>
    <dbReference type="NCBI Taxonomy" id="2905648"/>
    <lineage>
        <taxon>Bacteria</taxon>
        <taxon>Bacillati</taxon>
        <taxon>Bacillota</taxon>
        <taxon>Bacilli</taxon>
        <taxon>Bacillales</taxon>
        <taxon>Paenibacillaceae</taxon>
        <taxon>Paenibacillus</taxon>
    </lineage>
</organism>
<dbReference type="Proteomes" id="UP000838821">
    <property type="component" value="Unassembled WGS sequence"/>
</dbReference>
<reference evidence="1" key="1">
    <citation type="submission" date="2022-01" db="EMBL/GenBank/DDBJ databases">
        <authorList>
            <person name="Criscuolo A."/>
        </authorList>
    </citation>
    <scope>NUCLEOTIDE SEQUENCE</scope>
    <source>
        <strain evidence="1">CIP111891</strain>
    </source>
</reference>
<comment type="caution">
    <text evidence="1">The sequence shown here is derived from an EMBL/GenBank/DDBJ whole genome shotgun (WGS) entry which is preliminary data.</text>
</comment>
<accession>A0ABN8HAW9</accession>
<sequence length="84" mass="9916">MNILISKITKTAIHPKKNRPKHALSICFPKLLFSSEIFIVNRKPMNIRKKKVQKMLLNKQMAPPNKNEANIKYKIDIFLFIFHL</sequence>
<keyword evidence="2" id="KW-1185">Reference proteome</keyword>
<protein>
    <submittedName>
        <fullName evidence="1">Uncharacterized protein</fullName>
    </submittedName>
</protein>
<dbReference type="EMBL" id="CAKMMW010000051">
    <property type="protein sequence ID" value="CAH1232507.1"/>
    <property type="molecule type" value="Genomic_DNA"/>
</dbReference>
<evidence type="ECO:0000313" key="2">
    <source>
        <dbReference type="Proteomes" id="UP000838821"/>
    </source>
</evidence>
<gene>
    <name evidence="1" type="ORF">PAECIP111891_07027</name>
</gene>